<evidence type="ECO:0000313" key="2">
    <source>
        <dbReference type="EMBL" id="RAK42613.1"/>
    </source>
</evidence>
<evidence type="ECO:0000313" key="3">
    <source>
        <dbReference type="Proteomes" id="UP000249341"/>
    </source>
</evidence>
<comment type="caution">
    <text evidence="2">The sequence shown here is derived from an EMBL/GenBank/DDBJ whole genome shotgun (WGS) entry which is preliminary data.</text>
</comment>
<proteinExistence type="predicted"/>
<dbReference type="OrthoDB" id="3298859at2"/>
<dbReference type="AlphaFoldDB" id="A0A327ZIZ4"/>
<reference evidence="2 3" key="1">
    <citation type="submission" date="2018-06" db="EMBL/GenBank/DDBJ databases">
        <title>Genomic Encyclopedia of Type Strains, Phase III (KMG-III): the genomes of soil and plant-associated and newly described type strains.</title>
        <authorList>
            <person name="Whitman W."/>
        </authorList>
    </citation>
    <scope>NUCLEOTIDE SEQUENCE [LARGE SCALE GENOMIC DNA]</scope>
    <source>
        <strain evidence="2 3">CGMCC 4.7090</strain>
    </source>
</reference>
<keyword evidence="3" id="KW-1185">Reference proteome</keyword>
<protein>
    <submittedName>
        <fullName evidence="2">Uncharacterized protein</fullName>
    </submittedName>
</protein>
<name>A0A327ZIZ4_9ACTN</name>
<dbReference type="EMBL" id="QLMJ01000002">
    <property type="protein sequence ID" value="RAK42613.1"/>
    <property type="molecule type" value="Genomic_DNA"/>
</dbReference>
<organism evidence="2 3">
    <name type="scientific">Actinoplanes lutulentus</name>
    <dbReference type="NCBI Taxonomy" id="1287878"/>
    <lineage>
        <taxon>Bacteria</taxon>
        <taxon>Bacillati</taxon>
        <taxon>Actinomycetota</taxon>
        <taxon>Actinomycetes</taxon>
        <taxon>Micromonosporales</taxon>
        <taxon>Micromonosporaceae</taxon>
        <taxon>Actinoplanes</taxon>
    </lineage>
</organism>
<dbReference type="Proteomes" id="UP000249341">
    <property type="component" value="Unassembled WGS sequence"/>
</dbReference>
<dbReference type="RefSeq" id="WP_111647756.1">
    <property type="nucleotide sequence ID" value="NZ_JACHWI010000003.1"/>
</dbReference>
<gene>
    <name evidence="2" type="ORF">B0I29_102438</name>
</gene>
<sequence length="192" mass="20908">MGWMLVAAVVVSAALFGGWVIAKGRQPAPPAPFEVDELLADADAVRAAAGRAVVAADEARDRAESAEQASSEAEQRYLASQWETRAEPEDEANRLVQKAALDAYQRGDLSVTQLNNIWEQSGAPEWEPKNVDAAREEYDRALAETAQVRHEAHVAEVAAEVLAEETRIVEHDVRMARQEARPGLEGLLRAGD</sequence>
<feature type="region of interest" description="Disordered" evidence="1">
    <location>
        <begin position="62"/>
        <end position="90"/>
    </location>
</feature>
<accession>A0A327ZIZ4</accession>
<evidence type="ECO:0000256" key="1">
    <source>
        <dbReference type="SAM" id="MobiDB-lite"/>
    </source>
</evidence>